<proteinExistence type="predicted"/>
<dbReference type="GeneID" id="73292590"/>
<name>A0A9E7NFQ7_9EURY</name>
<dbReference type="Proteomes" id="UP001056855">
    <property type="component" value="Plasmid unnamed3"/>
</dbReference>
<reference evidence="1" key="1">
    <citation type="submission" date="2022-06" db="EMBL/GenBank/DDBJ databases">
        <title>Diverse halophilic archaea isolated from saline environments.</title>
        <authorList>
            <person name="Cui H.-L."/>
        </authorList>
    </citation>
    <scope>NUCLEOTIDE SEQUENCE</scope>
    <source>
        <strain evidence="1">WLHS1</strain>
        <plasmid evidence="1">unnamed3</plasmid>
    </source>
</reference>
<dbReference type="KEGG" id="sawl:NGM29_21050"/>
<protein>
    <submittedName>
        <fullName evidence="1">Uncharacterized protein</fullName>
    </submittedName>
</protein>
<accession>A0A9E7NFQ7</accession>
<dbReference type="EMBL" id="CP100358">
    <property type="protein sequence ID" value="UTF55983.1"/>
    <property type="molecule type" value="Genomic_DNA"/>
</dbReference>
<evidence type="ECO:0000313" key="1">
    <source>
        <dbReference type="EMBL" id="UTF55983.1"/>
    </source>
</evidence>
<dbReference type="RefSeq" id="WP_254161548.1">
    <property type="nucleotide sequence ID" value="NZ_CP100358.1"/>
</dbReference>
<keyword evidence="1" id="KW-0614">Plasmid</keyword>
<gene>
    <name evidence="1" type="ORF">NGM29_21050</name>
</gene>
<sequence length="82" mass="9878">MVSPNTRYQCWWESELLGQRCDAYPSPDQAMGRLEEVKQREYFIRGVVIDMQEHLTSQEAYQTQQAFERDHQQFTEEYINNV</sequence>
<dbReference type="AlphaFoldDB" id="A0A9E7NFQ7"/>
<evidence type="ECO:0000313" key="2">
    <source>
        <dbReference type="Proteomes" id="UP001056855"/>
    </source>
</evidence>
<organism evidence="1 2">
    <name type="scientific">Natronosalvus rutilus</name>
    <dbReference type="NCBI Taxonomy" id="2953753"/>
    <lineage>
        <taxon>Archaea</taxon>
        <taxon>Methanobacteriati</taxon>
        <taxon>Methanobacteriota</taxon>
        <taxon>Stenosarchaea group</taxon>
        <taxon>Halobacteria</taxon>
        <taxon>Halobacteriales</taxon>
        <taxon>Natrialbaceae</taxon>
        <taxon>Natronosalvus</taxon>
    </lineage>
</organism>
<keyword evidence="2" id="KW-1185">Reference proteome</keyword>
<geneLocation type="plasmid" evidence="1 2">
    <name>unnamed3</name>
</geneLocation>